<organism evidence="2 3">
    <name type="scientific">Tulasnella calospora MUT 4182</name>
    <dbReference type="NCBI Taxonomy" id="1051891"/>
    <lineage>
        <taxon>Eukaryota</taxon>
        <taxon>Fungi</taxon>
        <taxon>Dikarya</taxon>
        <taxon>Basidiomycota</taxon>
        <taxon>Agaricomycotina</taxon>
        <taxon>Agaricomycetes</taxon>
        <taxon>Cantharellales</taxon>
        <taxon>Tulasnellaceae</taxon>
        <taxon>Tulasnella</taxon>
    </lineage>
</organism>
<accession>A0A0C3QBY4</accession>
<feature type="compositionally biased region" description="Low complexity" evidence="1">
    <location>
        <begin position="184"/>
        <end position="194"/>
    </location>
</feature>
<gene>
    <name evidence="2" type="ORF">M407DRAFT_243171</name>
</gene>
<reference evidence="2 3" key="1">
    <citation type="submission" date="2014-04" db="EMBL/GenBank/DDBJ databases">
        <authorList>
            <consortium name="DOE Joint Genome Institute"/>
            <person name="Kuo A."/>
            <person name="Girlanda M."/>
            <person name="Perotto S."/>
            <person name="Kohler A."/>
            <person name="Nagy L.G."/>
            <person name="Floudas D."/>
            <person name="Copeland A."/>
            <person name="Barry K.W."/>
            <person name="Cichocki N."/>
            <person name="Veneault-Fourrey C."/>
            <person name="LaButti K."/>
            <person name="Lindquist E.A."/>
            <person name="Lipzen A."/>
            <person name="Lundell T."/>
            <person name="Morin E."/>
            <person name="Murat C."/>
            <person name="Sun H."/>
            <person name="Tunlid A."/>
            <person name="Henrissat B."/>
            <person name="Grigoriev I.V."/>
            <person name="Hibbett D.S."/>
            <person name="Martin F."/>
            <person name="Nordberg H.P."/>
            <person name="Cantor M.N."/>
            <person name="Hua S.X."/>
        </authorList>
    </citation>
    <scope>NUCLEOTIDE SEQUENCE [LARGE SCALE GENOMIC DNA]</scope>
    <source>
        <strain evidence="2 3">MUT 4182</strain>
    </source>
</reference>
<dbReference type="HOGENOM" id="CLU_1349777_0_0_1"/>
<feature type="compositionally biased region" description="Polar residues" evidence="1">
    <location>
        <begin position="162"/>
        <end position="173"/>
    </location>
</feature>
<reference evidence="3" key="2">
    <citation type="submission" date="2015-01" db="EMBL/GenBank/DDBJ databases">
        <title>Evolutionary Origins and Diversification of the Mycorrhizal Mutualists.</title>
        <authorList>
            <consortium name="DOE Joint Genome Institute"/>
            <consortium name="Mycorrhizal Genomics Consortium"/>
            <person name="Kohler A."/>
            <person name="Kuo A."/>
            <person name="Nagy L.G."/>
            <person name="Floudas D."/>
            <person name="Copeland A."/>
            <person name="Barry K.W."/>
            <person name="Cichocki N."/>
            <person name="Veneault-Fourrey C."/>
            <person name="LaButti K."/>
            <person name="Lindquist E.A."/>
            <person name="Lipzen A."/>
            <person name="Lundell T."/>
            <person name="Morin E."/>
            <person name="Murat C."/>
            <person name="Riley R."/>
            <person name="Ohm R."/>
            <person name="Sun H."/>
            <person name="Tunlid A."/>
            <person name="Henrissat B."/>
            <person name="Grigoriev I.V."/>
            <person name="Hibbett D.S."/>
            <person name="Martin F."/>
        </authorList>
    </citation>
    <scope>NUCLEOTIDE SEQUENCE [LARGE SCALE GENOMIC DNA]</scope>
    <source>
        <strain evidence="3">MUT 4182</strain>
    </source>
</reference>
<feature type="compositionally biased region" description="Polar residues" evidence="1">
    <location>
        <begin position="69"/>
        <end position="78"/>
    </location>
</feature>
<proteinExistence type="predicted"/>
<dbReference type="Proteomes" id="UP000054248">
    <property type="component" value="Unassembled WGS sequence"/>
</dbReference>
<sequence length="203" mass="21118">MRNVTYDPYDPTGAHVSYTDPFGGHSPSPSTYGPPSPQPPGESRGGGEQMYMPVPIFAFDAPSDGEDSVSGTTTTAHSPRSEYDRPPPSPSSLSSSSRHERRSSLPPSSPTRRPTGPRTPVQRGRHRSGSDLSSLGEEIDGVGMEEIPLMAMPSSPPARTSGRPSVSTLSPPTSAVPRPRHRSSSSIGSISGLSDAGLGPGAS</sequence>
<feature type="compositionally biased region" description="Low complexity" evidence="1">
    <location>
        <begin position="104"/>
        <end position="120"/>
    </location>
</feature>
<evidence type="ECO:0000313" key="2">
    <source>
        <dbReference type="EMBL" id="KIO28115.1"/>
    </source>
</evidence>
<evidence type="ECO:0000313" key="3">
    <source>
        <dbReference type="Proteomes" id="UP000054248"/>
    </source>
</evidence>
<protein>
    <submittedName>
        <fullName evidence="2">Uncharacterized protein</fullName>
    </submittedName>
</protein>
<feature type="region of interest" description="Disordered" evidence="1">
    <location>
        <begin position="1"/>
        <end position="203"/>
    </location>
</feature>
<evidence type="ECO:0000256" key="1">
    <source>
        <dbReference type="SAM" id="MobiDB-lite"/>
    </source>
</evidence>
<dbReference type="EMBL" id="KN822999">
    <property type="protein sequence ID" value="KIO28115.1"/>
    <property type="molecule type" value="Genomic_DNA"/>
</dbReference>
<dbReference type="AlphaFoldDB" id="A0A0C3QBY4"/>
<name>A0A0C3QBY4_9AGAM</name>
<keyword evidence="3" id="KW-1185">Reference proteome</keyword>